<feature type="transmembrane region" description="Helical" evidence="1">
    <location>
        <begin position="176"/>
        <end position="194"/>
    </location>
</feature>
<dbReference type="Proteomes" id="UP000607281">
    <property type="component" value="Unassembled WGS sequence"/>
</dbReference>
<keyword evidence="1" id="KW-0472">Membrane</keyword>
<evidence type="ECO:0000313" key="2">
    <source>
        <dbReference type="EMBL" id="MBD2343170.1"/>
    </source>
</evidence>
<gene>
    <name evidence="2" type="ORF">H6G18_03275</name>
</gene>
<keyword evidence="1" id="KW-0812">Transmembrane</keyword>
<feature type="transmembrane region" description="Helical" evidence="1">
    <location>
        <begin position="152"/>
        <end position="170"/>
    </location>
</feature>
<name>A0ABR8CMY3_9NOST</name>
<feature type="transmembrane region" description="Helical" evidence="1">
    <location>
        <begin position="57"/>
        <end position="78"/>
    </location>
</feature>
<protein>
    <submittedName>
        <fullName evidence="2">DUF2301 domain-containing membrane protein</fullName>
    </submittedName>
</protein>
<dbReference type="PANTHER" id="PTHR36716:SF2">
    <property type="entry name" value="F3H9.20 PROTEIN"/>
    <property type="match status" value="1"/>
</dbReference>
<dbReference type="Pfam" id="PF10063">
    <property type="entry name" value="DUF2301"/>
    <property type="match status" value="1"/>
</dbReference>
<comment type="caution">
    <text evidence="2">The sequence shown here is derived from an EMBL/GenBank/DDBJ whole genome shotgun (WGS) entry which is preliminary data.</text>
</comment>
<keyword evidence="1" id="KW-1133">Transmembrane helix</keyword>
<feature type="transmembrane region" description="Helical" evidence="1">
    <location>
        <begin position="120"/>
        <end position="140"/>
    </location>
</feature>
<dbReference type="PANTHER" id="PTHR36716">
    <property type="entry name" value="F3H9.20 PROTEIN"/>
    <property type="match status" value="1"/>
</dbReference>
<organism evidence="2 3">
    <name type="scientific">Anabaena subtropica FACHB-260</name>
    <dbReference type="NCBI Taxonomy" id="2692884"/>
    <lineage>
        <taxon>Bacteria</taxon>
        <taxon>Bacillati</taxon>
        <taxon>Cyanobacteriota</taxon>
        <taxon>Cyanophyceae</taxon>
        <taxon>Nostocales</taxon>
        <taxon>Nostocaceae</taxon>
        <taxon>Anabaena</taxon>
    </lineage>
</organism>
<evidence type="ECO:0000256" key="1">
    <source>
        <dbReference type="SAM" id="Phobius"/>
    </source>
</evidence>
<sequence length="221" mass="24436">MTTSTISASEIYQGQFGEFTINQSDRNGVIIYRSGLMVAALSFAIGSALVLFNHNPIAIQALTPLYTCFSLALGVSLWTIHIYLAPLHRLLQVFWLIGSIAAFFVGHSDSQPFAVTVYNQPLTILGIGFTFAALTGIYFKEAFCFNRLETKALTFIVPSLLLGHLLGILPTQWEQVLLGTWAILFLIFAVRKVVQAIPPDIGDKSVFAYLKEKRSDSTIRN</sequence>
<dbReference type="RefSeq" id="WP_190405654.1">
    <property type="nucleotide sequence ID" value="NZ_JACJRF010000004.1"/>
</dbReference>
<reference evidence="2 3" key="1">
    <citation type="journal article" date="2020" name="ISME J.">
        <title>Comparative genomics reveals insights into cyanobacterial evolution and habitat adaptation.</title>
        <authorList>
            <person name="Chen M.Y."/>
            <person name="Teng W.K."/>
            <person name="Zhao L."/>
            <person name="Hu C.X."/>
            <person name="Zhou Y.K."/>
            <person name="Han B.P."/>
            <person name="Song L.R."/>
            <person name="Shu W.S."/>
        </authorList>
    </citation>
    <scope>NUCLEOTIDE SEQUENCE [LARGE SCALE GENOMIC DNA]</scope>
    <source>
        <strain evidence="2 3">FACHB-260</strain>
    </source>
</reference>
<proteinExistence type="predicted"/>
<dbReference type="EMBL" id="JACJRF010000004">
    <property type="protein sequence ID" value="MBD2343170.1"/>
    <property type="molecule type" value="Genomic_DNA"/>
</dbReference>
<dbReference type="InterPro" id="IPR019275">
    <property type="entry name" value="DUF2301"/>
</dbReference>
<keyword evidence="3" id="KW-1185">Reference proteome</keyword>
<feature type="transmembrane region" description="Helical" evidence="1">
    <location>
        <begin position="30"/>
        <end position="51"/>
    </location>
</feature>
<evidence type="ECO:0000313" key="3">
    <source>
        <dbReference type="Proteomes" id="UP000607281"/>
    </source>
</evidence>
<feature type="transmembrane region" description="Helical" evidence="1">
    <location>
        <begin position="90"/>
        <end position="108"/>
    </location>
</feature>
<accession>A0ABR8CMY3</accession>